<reference evidence="1" key="1">
    <citation type="submission" date="2014-11" db="EMBL/GenBank/DDBJ databases">
        <authorList>
            <person name="Amaro Gonzalez C."/>
        </authorList>
    </citation>
    <scope>NUCLEOTIDE SEQUENCE</scope>
</reference>
<name>A0A0E9WHD0_ANGAN</name>
<dbReference type="AlphaFoldDB" id="A0A0E9WHD0"/>
<sequence length="105" mass="11905">MQRSVPHVVRQIHISSRLQQLLHHISVSKVTGQVEGCPSKITLAFTFAVNIDSGSGQQLLNALEVSIPGIAKKLLFRVKTLHYFLPFSIFSYQFFHICYTKYDIA</sequence>
<accession>A0A0E9WHD0</accession>
<reference evidence="1" key="2">
    <citation type="journal article" date="2015" name="Fish Shellfish Immunol.">
        <title>Early steps in the European eel (Anguilla anguilla)-Vibrio vulnificus interaction in the gills: Role of the RtxA13 toxin.</title>
        <authorList>
            <person name="Callol A."/>
            <person name="Pajuelo D."/>
            <person name="Ebbesson L."/>
            <person name="Teles M."/>
            <person name="MacKenzie S."/>
            <person name="Amaro C."/>
        </authorList>
    </citation>
    <scope>NUCLEOTIDE SEQUENCE</scope>
</reference>
<evidence type="ECO:0000313" key="1">
    <source>
        <dbReference type="EMBL" id="JAH89784.1"/>
    </source>
</evidence>
<proteinExistence type="predicted"/>
<dbReference type="EMBL" id="GBXM01018793">
    <property type="protein sequence ID" value="JAH89784.1"/>
    <property type="molecule type" value="Transcribed_RNA"/>
</dbReference>
<protein>
    <submittedName>
        <fullName evidence="1">Uncharacterized protein</fullName>
    </submittedName>
</protein>
<organism evidence="1">
    <name type="scientific">Anguilla anguilla</name>
    <name type="common">European freshwater eel</name>
    <name type="synonym">Muraena anguilla</name>
    <dbReference type="NCBI Taxonomy" id="7936"/>
    <lineage>
        <taxon>Eukaryota</taxon>
        <taxon>Metazoa</taxon>
        <taxon>Chordata</taxon>
        <taxon>Craniata</taxon>
        <taxon>Vertebrata</taxon>
        <taxon>Euteleostomi</taxon>
        <taxon>Actinopterygii</taxon>
        <taxon>Neopterygii</taxon>
        <taxon>Teleostei</taxon>
        <taxon>Anguilliformes</taxon>
        <taxon>Anguillidae</taxon>
        <taxon>Anguilla</taxon>
    </lineage>
</organism>